<dbReference type="EMBL" id="JASPKY010001285">
    <property type="protein sequence ID" value="KAK9675078.1"/>
    <property type="molecule type" value="Genomic_DNA"/>
</dbReference>
<accession>A0AAW1HFN6</accession>
<evidence type="ECO:0000313" key="2">
    <source>
        <dbReference type="Proteomes" id="UP001458880"/>
    </source>
</evidence>
<name>A0AAW1HFN6_POPJA</name>
<evidence type="ECO:0000313" key="1">
    <source>
        <dbReference type="EMBL" id="KAK9675078.1"/>
    </source>
</evidence>
<keyword evidence="2" id="KW-1185">Reference proteome</keyword>
<reference evidence="1 2" key="1">
    <citation type="journal article" date="2024" name="BMC Genomics">
        <title>De novo assembly and annotation of Popillia japonica's genome with initial clues to its potential as an invasive pest.</title>
        <authorList>
            <person name="Cucini C."/>
            <person name="Boschi S."/>
            <person name="Funari R."/>
            <person name="Cardaioli E."/>
            <person name="Iannotti N."/>
            <person name="Marturano G."/>
            <person name="Paoli F."/>
            <person name="Bruttini M."/>
            <person name="Carapelli A."/>
            <person name="Frati F."/>
            <person name="Nardi F."/>
        </authorList>
    </citation>
    <scope>NUCLEOTIDE SEQUENCE [LARGE SCALE GENOMIC DNA]</scope>
    <source>
        <strain evidence="1">DMR45628</strain>
    </source>
</reference>
<organism evidence="1 2">
    <name type="scientific">Popillia japonica</name>
    <name type="common">Japanese beetle</name>
    <dbReference type="NCBI Taxonomy" id="7064"/>
    <lineage>
        <taxon>Eukaryota</taxon>
        <taxon>Metazoa</taxon>
        <taxon>Ecdysozoa</taxon>
        <taxon>Arthropoda</taxon>
        <taxon>Hexapoda</taxon>
        <taxon>Insecta</taxon>
        <taxon>Pterygota</taxon>
        <taxon>Neoptera</taxon>
        <taxon>Endopterygota</taxon>
        <taxon>Coleoptera</taxon>
        <taxon>Polyphaga</taxon>
        <taxon>Scarabaeiformia</taxon>
        <taxon>Scarabaeidae</taxon>
        <taxon>Rutelinae</taxon>
        <taxon>Popillia</taxon>
    </lineage>
</organism>
<dbReference type="AlphaFoldDB" id="A0AAW1HFN6"/>
<sequence length="141" mass="16222">MTQPPNEPFHIPNLRESKFCICVVDCTGLNIDRTLCVFSAMCPSNMQVVSAEEIKTIKTKRCRWLVKYKFKEDSGLLTNEENAKYGFKCILKMIPENCEVVDRNISGRPFCNTYNVLYGVTNCNCYKLEYQNNCFSKTEAS</sequence>
<comment type="caution">
    <text evidence="1">The sequence shown here is derived from an EMBL/GenBank/DDBJ whole genome shotgun (WGS) entry which is preliminary data.</text>
</comment>
<gene>
    <name evidence="1" type="ORF">QE152_g40650</name>
</gene>
<proteinExistence type="predicted"/>
<dbReference type="Proteomes" id="UP001458880">
    <property type="component" value="Unassembled WGS sequence"/>
</dbReference>
<protein>
    <submittedName>
        <fullName evidence="1">Uncharacterized protein</fullName>
    </submittedName>
</protein>